<protein>
    <submittedName>
        <fullName evidence="1">Uncharacterized protein</fullName>
    </submittedName>
</protein>
<evidence type="ECO:0000313" key="1">
    <source>
        <dbReference type="EMBL" id="KAG1903042.1"/>
    </source>
</evidence>
<dbReference type="EMBL" id="JABBWK010000014">
    <property type="protein sequence ID" value="KAG1903042.1"/>
    <property type="molecule type" value="Genomic_DNA"/>
</dbReference>
<keyword evidence="2" id="KW-1185">Reference proteome</keyword>
<dbReference type="RefSeq" id="XP_041228617.1">
    <property type="nucleotide sequence ID" value="XM_041369241.1"/>
</dbReference>
<gene>
    <name evidence="1" type="ORF">F5891DRAFT_1213024</name>
</gene>
<dbReference type="Proteomes" id="UP001195769">
    <property type="component" value="Unassembled WGS sequence"/>
</dbReference>
<comment type="caution">
    <text evidence="1">The sequence shown here is derived from an EMBL/GenBank/DDBJ whole genome shotgun (WGS) entry which is preliminary data.</text>
</comment>
<proteinExistence type="predicted"/>
<accession>A0AAD4HNJ3</accession>
<organism evidence="1 2">
    <name type="scientific">Suillus fuscotomentosus</name>
    <dbReference type="NCBI Taxonomy" id="1912939"/>
    <lineage>
        <taxon>Eukaryota</taxon>
        <taxon>Fungi</taxon>
        <taxon>Dikarya</taxon>
        <taxon>Basidiomycota</taxon>
        <taxon>Agaricomycotina</taxon>
        <taxon>Agaricomycetes</taxon>
        <taxon>Agaricomycetidae</taxon>
        <taxon>Boletales</taxon>
        <taxon>Suillineae</taxon>
        <taxon>Suillaceae</taxon>
        <taxon>Suillus</taxon>
    </lineage>
</organism>
<reference evidence="1" key="1">
    <citation type="journal article" date="2020" name="New Phytol.">
        <title>Comparative genomics reveals dynamic genome evolution in host specialist ectomycorrhizal fungi.</title>
        <authorList>
            <person name="Lofgren L.A."/>
            <person name="Nguyen N.H."/>
            <person name="Vilgalys R."/>
            <person name="Ruytinx J."/>
            <person name="Liao H.L."/>
            <person name="Branco S."/>
            <person name="Kuo A."/>
            <person name="LaButti K."/>
            <person name="Lipzen A."/>
            <person name="Andreopoulos W."/>
            <person name="Pangilinan J."/>
            <person name="Riley R."/>
            <person name="Hundley H."/>
            <person name="Na H."/>
            <person name="Barry K."/>
            <person name="Grigoriev I.V."/>
            <person name="Stajich J.E."/>
            <person name="Kennedy P.G."/>
        </authorList>
    </citation>
    <scope>NUCLEOTIDE SEQUENCE</scope>
    <source>
        <strain evidence="1">FC203</strain>
    </source>
</reference>
<evidence type="ECO:0000313" key="2">
    <source>
        <dbReference type="Proteomes" id="UP001195769"/>
    </source>
</evidence>
<sequence>MLCLSSRQESQRCNYLSRLGCKPAVRSLRNAANVCQQAGSILARLFNCGATTVPSDKAGWIQLYIARSLRWMDCVAKEHANADVNYEQRPIKHPQPPLQHAPTRQPHLVPCMVRSAMYASTTSAALLIFIDILSSTAITVLTPVAVTFVIWTIRVENETPPSSPHLSDAICMDPPTLTRFPPAPFLHRISKQMRFFNKSPYGKSRCTIWFGNKIYLVVV</sequence>
<dbReference type="AlphaFoldDB" id="A0AAD4HNJ3"/>
<dbReference type="GeneID" id="64663539"/>
<name>A0AAD4HNJ3_9AGAM</name>